<dbReference type="EMBL" id="JAVJIU010000004">
    <property type="protein sequence ID" value="MDR5591542.1"/>
    <property type="molecule type" value="Genomic_DNA"/>
</dbReference>
<gene>
    <name evidence="1" type="ORF">RE431_12915</name>
</gene>
<sequence>MKKFAILFCISLLTYSCSKSDDGDGNTDADFIVHRNSTLSIIENNNAANVMVENGENLVFEYRFSTEGEPQIADDEYTEIVYFELDANTEDFNLNSNDFEAANAYVGRFCFCGNTGFFPISNGEIIGEKVGSRDWKVSLAVEAIIEAQENSPEMSIEAEASGIFRTRN</sequence>
<evidence type="ECO:0000313" key="1">
    <source>
        <dbReference type="EMBL" id="MDR5591542.1"/>
    </source>
</evidence>
<dbReference type="Proteomes" id="UP001257234">
    <property type="component" value="Unassembled WGS sequence"/>
</dbReference>
<evidence type="ECO:0000313" key="2">
    <source>
        <dbReference type="Proteomes" id="UP001257234"/>
    </source>
</evidence>
<proteinExistence type="predicted"/>
<keyword evidence="2" id="KW-1185">Reference proteome</keyword>
<evidence type="ECO:0008006" key="3">
    <source>
        <dbReference type="Google" id="ProtNLM"/>
    </source>
</evidence>
<accession>A0ABU1EU48</accession>
<reference evidence="2" key="1">
    <citation type="submission" date="2023-07" db="EMBL/GenBank/DDBJ databases">
        <title>Christiangramia sp. SM2212., a novel bacterium of the family Flavobacteriaceae isolated from the sea sediment.</title>
        <authorList>
            <person name="Wang J."/>
            <person name="Zhang X."/>
        </authorList>
    </citation>
    <scope>NUCLEOTIDE SEQUENCE [LARGE SCALE GENOMIC DNA]</scope>
    <source>
        <strain evidence="2">SM2212</strain>
    </source>
</reference>
<dbReference type="RefSeq" id="WP_309562403.1">
    <property type="nucleotide sequence ID" value="NZ_JAVJIU010000004.1"/>
</dbReference>
<comment type="caution">
    <text evidence="1">The sequence shown here is derived from an EMBL/GenBank/DDBJ whole genome shotgun (WGS) entry which is preliminary data.</text>
</comment>
<organism evidence="1 2">
    <name type="scientific">Christiangramia sediminicola</name>
    <dbReference type="NCBI Taxonomy" id="3073267"/>
    <lineage>
        <taxon>Bacteria</taxon>
        <taxon>Pseudomonadati</taxon>
        <taxon>Bacteroidota</taxon>
        <taxon>Flavobacteriia</taxon>
        <taxon>Flavobacteriales</taxon>
        <taxon>Flavobacteriaceae</taxon>
        <taxon>Christiangramia</taxon>
    </lineage>
</organism>
<dbReference type="PROSITE" id="PS51257">
    <property type="entry name" value="PROKAR_LIPOPROTEIN"/>
    <property type="match status" value="1"/>
</dbReference>
<protein>
    <recommendedName>
        <fullName evidence="3">Lipoprotein</fullName>
    </recommendedName>
</protein>
<name>A0ABU1EU48_9FLAO</name>